<dbReference type="Pfam" id="PF24567">
    <property type="entry name" value="ANKLE2_3rd"/>
    <property type="match status" value="1"/>
</dbReference>
<organism evidence="10 11">
    <name type="scientific">Drosophila kikkawai</name>
    <name type="common">Fruit fly</name>
    <dbReference type="NCBI Taxonomy" id="30033"/>
    <lineage>
        <taxon>Eukaryota</taxon>
        <taxon>Metazoa</taxon>
        <taxon>Ecdysozoa</taxon>
        <taxon>Arthropoda</taxon>
        <taxon>Hexapoda</taxon>
        <taxon>Insecta</taxon>
        <taxon>Pterygota</taxon>
        <taxon>Neoptera</taxon>
        <taxon>Endopterygota</taxon>
        <taxon>Diptera</taxon>
        <taxon>Brachycera</taxon>
        <taxon>Muscomorpha</taxon>
        <taxon>Ephydroidea</taxon>
        <taxon>Drosophilidae</taxon>
        <taxon>Drosophila</taxon>
        <taxon>Sophophora</taxon>
    </lineage>
</organism>
<dbReference type="InterPro" id="IPR036770">
    <property type="entry name" value="Ankyrin_rpt-contain_sf"/>
</dbReference>
<dbReference type="SMART" id="SM00248">
    <property type="entry name" value="ANK"/>
    <property type="match status" value="2"/>
</dbReference>
<evidence type="ECO:0000256" key="8">
    <source>
        <dbReference type="SAM" id="MobiDB-lite"/>
    </source>
</evidence>
<dbReference type="PANTHER" id="PTHR12349">
    <property type="entry name" value="ANKYRIN REPEAT AND LEM DOMAIN-CONTAINING PROTEIN 2"/>
    <property type="match status" value="1"/>
</dbReference>
<dbReference type="GO" id="GO:0031468">
    <property type="term" value="P:nuclear membrane reassembly"/>
    <property type="evidence" value="ECO:0007669"/>
    <property type="project" value="UniProtKB-ARBA"/>
</dbReference>
<comment type="similarity">
    <text evidence="2">Belongs to the ANKLE2 family.</text>
</comment>
<evidence type="ECO:0000313" key="10">
    <source>
        <dbReference type="Proteomes" id="UP001652661"/>
    </source>
</evidence>
<feature type="region of interest" description="Disordered" evidence="8">
    <location>
        <begin position="777"/>
        <end position="803"/>
    </location>
</feature>
<protein>
    <submittedName>
        <fullName evidence="11">Ankyrin repeat and LEM domain-containing protein 2 homolog</fullName>
    </submittedName>
</protein>
<dbReference type="Pfam" id="PF00023">
    <property type="entry name" value="Ank"/>
    <property type="match status" value="1"/>
</dbReference>
<dbReference type="Gene3D" id="1.25.40.20">
    <property type="entry name" value="Ankyrin repeat-containing domain"/>
    <property type="match status" value="1"/>
</dbReference>
<evidence type="ECO:0000256" key="6">
    <source>
        <dbReference type="ARBA" id="ARBA00023306"/>
    </source>
</evidence>
<comment type="subcellular location">
    <subcellularLocation>
        <location evidence="1">Endoplasmic reticulum</location>
    </subcellularLocation>
</comment>
<keyword evidence="3" id="KW-0132">Cell division</keyword>
<dbReference type="GeneID" id="108076412"/>
<dbReference type="PROSITE" id="PS50088">
    <property type="entry name" value="ANK_REPEAT"/>
    <property type="match status" value="1"/>
</dbReference>
<dbReference type="GO" id="GO:0051721">
    <property type="term" value="F:protein phosphatase 2A binding"/>
    <property type="evidence" value="ECO:0007669"/>
    <property type="project" value="TreeGrafter"/>
</dbReference>
<accession>A0A6P4I736</accession>
<dbReference type="Proteomes" id="UP001652661">
    <property type="component" value="Chromosome 2R"/>
</dbReference>
<feature type="region of interest" description="Disordered" evidence="8">
    <location>
        <begin position="664"/>
        <end position="707"/>
    </location>
</feature>
<feature type="compositionally biased region" description="Polar residues" evidence="8">
    <location>
        <begin position="694"/>
        <end position="705"/>
    </location>
</feature>
<keyword evidence="6" id="KW-0131">Cell cycle</keyword>
<feature type="region of interest" description="Disordered" evidence="8">
    <location>
        <begin position="86"/>
        <end position="117"/>
    </location>
</feature>
<feature type="compositionally biased region" description="Acidic residues" evidence="8">
    <location>
        <begin position="583"/>
        <end position="595"/>
    </location>
</feature>
<sequence length="803" mass="89531">MSFFGVYIPKTESDAKEDPLPSGSDQAVPADEGNTKYEWLIFTEKSKALEVLRTQKEARVREFQNREQAESYVQFGFESIEAIANDRQQQEEQKQQQTQELPAGGGERAPFRGPTKQELQEFRKQIEAGKLERVKEIIWENPRYLISNGDTPTSLKEGPRYNAMHVCAQTNQAKIAELLLKTLADPEFAQLYAGKEGSPEMCAALNTNLLDFYLNMPDKARGETPLHFAVKSGNVEVVEVLIGYPQCKSLPNRDGKEPKDIICQRNANAPPETIKKLELLMGDPHYVPVLRSATHELPPQVGRPFSPNEPPNLQHKRDECEGLSVDLSISALAGPMSRDKAMKFYRRWKTPPRVGTNAMSPLASLPFSSPVKVTPSKSSSIQMSRKMLFSPALHLANDYESNNNNNPKLVHSLELPSTPVRQAKPELYMLYRETASMSITEDTSILDMSLNRTLNVSVCTENDSFRERHIKNSDIGKGLEVVGRQLARQEQLGWREYWDFLDSFVDICSAEGLERLEAYLQAKMETSIKDTVAWNFAQLQQSLSTAIQAQQQQSPDAGLGSSRVVSSVASPVSTTAWRSNNDKDDEDSHEDDFFFDAENGSSSDDEDNFRTPPGIQPYELFINGKEPTKRDLDVLNAIFNVDIDKKTLPRVHAWKAAMESFSTNDMDLFPSPRTDQKKPRPDYWHSGTPKQGLDDNSNASHTSMQPKRLFGTPKLNAVAERIATSGSASTSSKPSIPASIPSAISKNLLSIPAKNAAKSFHTPVNKMPGLFSKYREAQNDVDSPLPSVNKEAQSPGVTLTDSD</sequence>
<dbReference type="RefSeq" id="XP_017024742.1">
    <property type="nucleotide sequence ID" value="XM_017169253.3"/>
</dbReference>
<evidence type="ECO:0000256" key="7">
    <source>
        <dbReference type="PROSITE-ProRule" id="PRU00023"/>
    </source>
</evidence>
<feature type="region of interest" description="Disordered" evidence="8">
    <location>
        <begin position="574"/>
        <end position="612"/>
    </location>
</feature>
<dbReference type="GO" id="GO:0007399">
    <property type="term" value="P:nervous system development"/>
    <property type="evidence" value="ECO:0007669"/>
    <property type="project" value="UniProtKB-ARBA"/>
</dbReference>
<reference evidence="11" key="2">
    <citation type="submission" date="2025-08" db="UniProtKB">
        <authorList>
            <consortium name="RefSeq"/>
        </authorList>
    </citation>
    <scope>IDENTIFICATION</scope>
    <source>
        <strain evidence="11">14028-0561.14</strain>
        <tissue evidence="11">Whole fly</tissue>
    </source>
</reference>
<dbReference type="GO" id="GO:0051301">
    <property type="term" value="P:cell division"/>
    <property type="evidence" value="ECO:0007669"/>
    <property type="project" value="UniProtKB-KW"/>
</dbReference>
<dbReference type="PROSITE" id="PS50297">
    <property type="entry name" value="ANK_REP_REGION"/>
    <property type="match status" value="1"/>
</dbReference>
<feature type="domain" description="ANKLE2 third alpha/beta" evidence="9">
    <location>
        <begin position="286"/>
        <end position="354"/>
    </location>
</feature>
<dbReference type="OrthoDB" id="7446186at2759"/>
<evidence type="ECO:0000256" key="4">
    <source>
        <dbReference type="ARBA" id="ARBA00022824"/>
    </source>
</evidence>
<name>A0A6P4I736_DROKI</name>
<evidence type="ECO:0000256" key="2">
    <source>
        <dbReference type="ARBA" id="ARBA00007597"/>
    </source>
</evidence>
<feature type="repeat" description="ANK" evidence="7">
    <location>
        <begin position="221"/>
        <end position="242"/>
    </location>
</feature>
<dbReference type="InterPro" id="IPR056237">
    <property type="entry name" value="ANKLE2_3rd"/>
</dbReference>
<evidence type="ECO:0000256" key="3">
    <source>
        <dbReference type="ARBA" id="ARBA00022618"/>
    </source>
</evidence>
<keyword evidence="4" id="KW-0256">Endoplasmic reticulum</keyword>
<keyword evidence="10" id="KW-1185">Reference proteome</keyword>
<dbReference type="FunFam" id="1.25.40.20:FF:000072">
    <property type="entry name" value="Ankyrin repeat and LEM domain containing 2"/>
    <property type="match status" value="1"/>
</dbReference>
<proteinExistence type="inferred from homology"/>
<evidence type="ECO:0000313" key="11">
    <source>
        <dbReference type="RefSeq" id="XP_017024742.1"/>
    </source>
</evidence>
<keyword evidence="5 7" id="KW-0040">ANK repeat</keyword>
<dbReference type="AlphaFoldDB" id="A0A6P4I736"/>
<feature type="compositionally biased region" description="Polar residues" evidence="8">
    <location>
        <begin position="790"/>
        <end position="803"/>
    </location>
</feature>
<reference evidence="10" key="1">
    <citation type="submission" date="2025-05" db="UniProtKB">
        <authorList>
            <consortium name="RefSeq"/>
        </authorList>
    </citation>
    <scope>NUCLEOTIDE SEQUENCE [LARGE SCALE GENOMIC DNA]</scope>
    <source>
        <strain evidence="10">14028-0561.14</strain>
    </source>
</reference>
<evidence type="ECO:0000256" key="5">
    <source>
        <dbReference type="ARBA" id="ARBA00023043"/>
    </source>
</evidence>
<dbReference type="SUPFAM" id="SSF48403">
    <property type="entry name" value="Ankyrin repeat"/>
    <property type="match status" value="1"/>
</dbReference>
<gene>
    <name evidence="11" type="primary">LOC108076412</name>
</gene>
<dbReference type="GO" id="GO:0005783">
    <property type="term" value="C:endoplasmic reticulum"/>
    <property type="evidence" value="ECO:0007669"/>
    <property type="project" value="UniProtKB-SubCell"/>
</dbReference>
<feature type="region of interest" description="Disordered" evidence="8">
    <location>
        <begin position="297"/>
        <end position="316"/>
    </location>
</feature>
<dbReference type="PANTHER" id="PTHR12349:SF4">
    <property type="entry name" value="ANKYRIN REPEAT AND LEM DOMAIN-CONTAINING PROTEIN 2"/>
    <property type="match status" value="1"/>
</dbReference>
<dbReference type="InterPro" id="IPR002110">
    <property type="entry name" value="Ankyrin_rpt"/>
</dbReference>
<evidence type="ECO:0000256" key="1">
    <source>
        <dbReference type="ARBA" id="ARBA00004240"/>
    </source>
</evidence>
<evidence type="ECO:0000259" key="9">
    <source>
        <dbReference type="Pfam" id="PF24567"/>
    </source>
</evidence>
<feature type="compositionally biased region" description="Basic and acidic residues" evidence="8">
    <location>
        <begin position="674"/>
        <end position="683"/>
    </location>
</feature>
<feature type="region of interest" description="Disordered" evidence="8">
    <location>
        <begin position="1"/>
        <end position="32"/>
    </location>
</feature>